<comment type="subcellular location">
    <subcellularLocation>
        <location evidence="1">Periplasm</location>
    </subcellularLocation>
</comment>
<dbReference type="PANTHER" id="PTHR30024:SF47">
    <property type="entry name" value="TAURINE-BINDING PERIPLASMIC PROTEIN"/>
    <property type="match status" value="1"/>
</dbReference>
<accession>A0ABP7EM70</accession>
<feature type="domain" description="SsuA/THI5-like" evidence="5">
    <location>
        <begin position="61"/>
        <end position="262"/>
    </location>
</feature>
<evidence type="ECO:0000259" key="5">
    <source>
        <dbReference type="Pfam" id="PF09084"/>
    </source>
</evidence>
<evidence type="ECO:0000256" key="1">
    <source>
        <dbReference type="ARBA" id="ARBA00004418"/>
    </source>
</evidence>
<dbReference type="PANTHER" id="PTHR30024">
    <property type="entry name" value="ALIPHATIC SULFONATES-BINDING PROTEIN-RELATED"/>
    <property type="match status" value="1"/>
</dbReference>
<dbReference type="SUPFAM" id="SSF53850">
    <property type="entry name" value="Periplasmic binding protein-like II"/>
    <property type="match status" value="1"/>
</dbReference>
<feature type="signal peptide" evidence="4">
    <location>
        <begin position="1"/>
        <end position="33"/>
    </location>
</feature>
<name>A0ABP7EM70_9ACTN</name>
<dbReference type="EMBL" id="BAABEP010000008">
    <property type="protein sequence ID" value="GAA3721226.1"/>
    <property type="molecule type" value="Genomic_DNA"/>
</dbReference>
<protein>
    <recommendedName>
        <fullName evidence="5">SsuA/THI5-like domain-containing protein</fullName>
    </recommendedName>
</protein>
<dbReference type="PROSITE" id="PS51257">
    <property type="entry name" value="PROKAR_LIPOPROTEIN"/>
    <property type="match status" value="1"/>
</dbReference>
<reference evidence="7" key="1">
    <citation type="journal article" date="2019" name="Int. J. Syst. Evol. Microbiol.">
        <title>The Global Catalogue of Microorganisms (GCM) 10K type strain sequencing project: providing services to taxonomists for standard genome sequencing and annotation.</title>
        <authorList>
            <consortium name="The Broad Institute Genomics Platform"/>
            <consortium name="The Broad Institute Genome Sequencing Center for Infectious Disease"/>
            <person name="Wu L."/>
            <person name="Ma J."/>
        </authorList>
    </citation>
    <scope>NUCLEOTIDE SEQUENCE [LARGE SCALE GENOMIC DNA]</scope>
    <source>
        <strain evidence="7">JCM 30846</strain>
    </source>
</reference>
<dbReference type="RefSeq" id="WP_345643702.1">
    <property type="nucleotide sequence ID" value="NZ_BAABEP010000008.1"/>
</dbReference>
<dbReference type="Pfam" id="PF09084">
    <property type="entry name" value="NMT1"/>
    <property type="match status" value="1"/>
</dbReference>
<evidence type="ECO:0000313" key="6">
    <source>
        <dbReference type="EMBL" id="GAA3721226.1"/>
    </source>
</evidence>
<keyword evidence="7" id="KW-1185">Reference proteome</keyword>
<keyword evidence="3 4" id="KW-0732">Signal</keyword>
<dbReference type="InterPro" id="IPR015168">
    <property type="entry name" value="SsuA/THI5"/>
</dbReference>
<feature type="chain" id="PRO_5045631354" description="SsuA/THI5-like domain-containing protein" evidence="4">
    <location>
        <begin position="34"/>
        <end position="346"/>
    </location>
</feature>
<dbReference type="Proteomes" id="UP001499884">
    <property type="component" value="Unassembled WGS sequence"/>
</dbReference>
<evidence type="ECO:0000256" key="3">
    <source>
        <dbReference type="ARBA" id="ARBA00022729"/>
    </source>
</evidence>
<evidence type="ECO:0000313" key="7">
    <source>
        <dbReference type="Proteomes" id="UP001499884"/>
    </source>
</evidence>
<organism evidence="6 7">
    <name type="scientific">Streptomyces tremellae</name>
    <dbReference type="NCBI Taxonomy" id="1124239"/>
    <lineage>
        <taxon>Bacteria</taxon>
        <taxon>Bacillati</taxon>
        <taxon>Actinomycetota</taxon>
        <taxon>Actinomycetes</taxon>
        <taxon>Kitasatosporales</taxon>
        <taxon>Streptomycetaceae</taxon>
        <taxon>Streptomyces</taxon>
    </lineage>
</organism>
<gene>
    <name evidence="6" type="ORF">GCM10023082_18470</name>
</gene>
<comment type="caution">
    <text evidence="6">The sequence shown here is derived from an EMBL/GenBank/DDBJ whole genome shotgun (WGS) entry which is preliminary data.</text>
</comment>
<evidence type="ECO:0000256" key="4">
    <source>
        <dbReference type="SAM" id="SignalP"/>
    </source>
</evidence>
<comment type="similarity">
    <text evidence="2">Belongs to the bacterial solute-binding protein SsuA/TauA family.</text>
</comment>
<dbReference type="Gene3D" id="3.40.190.10">
    <property type="entry name" value="Periplasmic binding protein-like II"/>
    <property type="match status" value="2"/>
</dbReference>
<proteinExistence type="inferred from homology"/>
<sequence length="346" mass="37020">MRMRVPVPWRPRRAVRLAVPLAAALALTASGCAATSSASIQPSSMKITVGYTAIGAAYSDLYICEDAGVFKKNGLDVKITLLNSSSQLVAALVSNSVQIGVGATTATAAGAMNLKGVDLRYIALPIKRYYMEMWGKKSLTAGDGLKGRKIGLSSPGSLGDAAVDALIKKNGWSQKDIQKIYLKSTPAEVSALENGAVDAIVTQPPTGTKTRQKGFKKVMDFTDLPTAANAYTVKTGYLSANGKAVAAFTKSEAECLAMLHNDRDAAVRSIMKHSGVDNKALAEYSYDFFDKLWAKDPRVDPRLVHDAFAATVAKGVGTMPKDTDEFIDNSYVDKLRDSGFIDSLYR</sequence>
<evidence type="ECO:0000256" key="2">
    <source>
        <dbReference type="ARBA" id="ARBA00010742"/>
    </source>
</evidence>